<dbReference type="InterPro" id="IPR001647">
    <property type="entry name" value="HTH_TetR"/>
</dbReference>
<organism evidence="3 4">
    <name type="scientific">Christiangramia lutea</name>
    <dbReference type="NCBI Taxonomy" id="1607951"/>
    <lineage>
        <taxon>Bacteria</taxon>
        <taxon>Pseudomonadati</taxon>
        <taxon>Bacteroidota</taxon>
        <taxon>Flavobacteriia</taxon>
        <taxon>Flavobacteriales</taxon>
        <taxon>Flavobacteriaceae</taxon>
        <taxon>Christiangramia</taxon>
    </lineage>
</organism>
<evidence type="ECO:0000256" key="1">
    <source>
        <dbReference type="ARBA" id="ARBA00023125"/>
    </source>
</evidence>
<protein>
    <submittedName>
        <fullName evidence="3">TetR/AcrR family transcriptional regulator</fullName>
    </submittedName>
</protein>
<dbReference type="AlphaFoldDB" id="A0A9X1V3W3"/>
<evidence type="ECO:0000313" key="3">
    <source>
        <dbReference type="EMBL" id="MCH4823191.1"/>
    </source>
</evidence>
<dbReference type="Proteomes" id="UP001139226">
    <property type="component" value="Unassembled WGS sequence"/>
</dbReference>
<sequence length="226" mass="26401">MKYLLQDVKITVNDKVFIKDPESTSLGKRIVEHGILLIDEIGFENFTFRKLGKEIRSNESSIYRYFENKHKFLVYITSWFWGWKEFQLVFATHSISNSGEKLDKAIEVITKPVEKDDRFGHINEIALSNIIINESSKSFLTKEVDEENQDGYFSIYKRLVKRLAEMISEVSDSYPYPSSLASTIIEGTLHQHFLRDHFRSLTECNEDISPSDYFRHLVESILKGNE</sequence>
<keyword evidence="4" id="KW-1185">Reference proteome</keyword>
<evidence type="ECO:0000259" key="2">
    <source>
        <dbReference type="Pfam" id="PF00440"/>
    </source>
</evidence>
<comment type="caution">
    <text evidence="3">The sequence shown here is derived from an EMBL/GenBank/DDBJ whole genome shotgun (WGS) entry which is preliminary data.</text>
</comment>
<dbReference type="Pfam" id="PF00440">
    <property type="entry name" value="TetR_N"/>
    <property type="match status" value="1"/>
</dbReference>
<accession>A0A9X1V3W3</accession>
<proteinExistence type="predicted"/>
<gene>
    <name evidence="3" type="ORF">ML462_08385</name>
</gene>
<dbReference type="InterPro" id="IPR009057">
    <property type="entry name" value="Homeodomain-like_sf"/>
</dbReference>
<dbReference type="EMBL" id="JAKVTV010000002">
    <property type="protein sequence ID" value="MCH4823191.1"/>
    <property type="molecule type" value="Genomic_DNA"/>
</dbReference>
<reference evidence="3" key="1">
    <citation type="submission" date="2022-03" db="EMBL/GenBank/DDBJ databases">
        <title>Gramella crocea sp. nov., isolated from activated sludge of a seafood processing plant.</title>
        <authorList>
            <person name="Zhang X."/>
        </authorList>
    </citation>
    <scope>NUCLEOTIDE SEQUENCE</scope>
    <source>
        <strain evidence="3">YJ019</strain>
    </source>
</reference>
<feature type="domain" description="HTH tetR-type" evidence="2">
    <location>
        <begin position="37"/>
        <end position="73"/>
    </location>
</feature>
<dbReference type="GO" id="GO:0003677">
    <property type="term" value="F:DNA binding"/>
    <property type="evidence" value="ECO:0007669"/>
    <property type="project" value="UniProtKB-KW"/>
</dbReference>
<dbReference type="Gene3D" id="1.10.10.60">
    <property type="entry name" value="Homeodomain-like"/>
    <property type="match status" value="1"/>
</dbReference>
<dbReference type="RefSeq" id="WP_240713355.1">
    <property type="nucleotide sequence ID" value="NZ_JAKVTV010000002.1"/>
</dbReference>
<evidence type="ECO:0000313" key="4">
    <source>
        <dbReference type="Proteomes" id="UP001139226"/>
    </source>
</evidence>
<dbReference type="SUPFAM" id="SSF46689">
    <property type="entry name" value="Homeodomain-like"/>
    <property type="match status" value="1"/>
</dbReference>
<name>A0A9X1V3W3_9FLAO</name>
<keyword evidence="1" id="KW-0238">DNA-binding</keyword>